<evidence type="ECO:0000256" key="1">
    <source>
        <dbReference type="ARBA" id="ARBA00004571"/>
    </source>
</evidence>
<feature type="region of interest" description="Disordered" evidence="7">
    <location>
        <begin position="159"/>
        <end position="179"/>
    </location>
</feature>
<feature type="domain" description="TonB-dependent receptor-like beta-barrel" evidence="8">
    <location>
        <begin position="3"/>
        <end position="275"/>
    </location>
</feature>
<keyword evidence="4" id="KW-0798">TonB box</keyword>
<dbReference type="Pfam" id="PF00593">
    <property type="entry name" value="TonB_dep_Rec_b-barrel"/>
    <property type="match status" value="1"/>
</dbReference>
<dbReference type="AlphaFoldDB" id="A0A381TLX7"/>
<dbReference type="GO" id="GO:0009279">
    <property type="term" value="C:cell outer membrane"/>
    <property type="evidence" value="ECO:0007669"/>
    <property type="project" value="UniProtKB-SubCell"/>
</dbReference>
<keyword evidence="6" id="KW-0998">Cell outer membrane</keyword>
<evidence type="ECO:0000256" key="2">
    <source>
        <dbReference type="ARBA" id="ARBA00022448"/>
    </source>
</evidence>
<proteinExistence type="predicted"/>
<keyword evidence="2" id="KW-0813">Transport</keyword>
<evidence type="ECO:0000313" key="9">
    <source>
        <dbReference type="EMBL" id="SVA16839.1"/>
    </source>
</evidence>
<dbReference type="InterPro" id="IPR039426">
    <property type="entry name" value="TonB-dep_rcpt-like"/>
</dbReference>
<evidence type="ECO:0000259" key="8">
    <source>
        <dbReference type="Pfam" id="PF00593"/>
    </source>
</evidence>
<dbReference type="InterPro" id="IPR000531">
    <property type="entry name" value="Beta-barrel_TonB"/>
</dbReference>
<dbReference type="PANTHER" id="PTHR47234">
    <property type="match status" value="1"/>
</dbReference>
<organism evidence="9">
    <name type="scientific">marine metagenome</name>
    <dbReference type="NCBI Taxonomy" id="408172"/>
    <lineage>
        <taxon>unclassified sequences</taxon>
        <taxon>metagenomes</taxon>
        <taxon>ecological metagenomes</taxon>
    </lineage>
</organism>
<dbReference type="InterPro" id="IPR036942">
    <property type="entry name" value="Beta-barrel_TonB_sf"/>
</dbReference>
<dbReference type="Gene3D" id="2.40.170.20">
    <property type="entry name" value="TonB-dependent receptor, beta-barrel domain"/>
    <property type="match status" value="1"/>
</dbReference>
<accession>A0A381TLX7</accession>
<comment type="subcellular location">
    <subcellularLocation>
        <location evidence="1">Cell outer membrane</location>
        <topology evidence="1">Multi-pass membrane protein</topology>
    </subcellularLocation>
</comment>
<evidence type="ECO:0000256" key="4">
    <source>
        <dbReference type="ARBA" id="ARBA00023077"/>
    </source>
</evidence>
<dbReference type="EMBL" id="UINC01004785">
    <property type="protein sequence ID" value="SVA16839.1"/>
    <property type="molecule type" value="Genomic_DNA"/>
</dbReference>
<sequence>NEFLIRGSIGTSFTTPSMAQMFSSEIQLGSVRDINDSPFVRLALLGNKDLKPATSENMSFGFVWNISDAVDLTLDYWAIDYEDRIEAESAQVLLNTNPYAESVTRNQFGELIAVSTSYFNEEKTEVNGIDVELNFFKSTGYGDFSYSVKATQLSEFLTPEHHEGEEHEEEEHEEEEHEEHSMMVNRVGKFNYDAHTHSLPKLRLNTFLSWTINDLVIGMNSRYVDGYSNERPIPASATNLGYTSYIKLFLVHDFSIKKSFQLSTGELEVGLGVINAFDKKAPLLYDAPDFSFDTRVHDPRGRLINITAEFNL</sequence>
<evidence type="ECO:0000256" key="5">
    <source>
        <dbReference type="ARBA" id="ARBA00023136"/>
    </source>
</evidence>
<reference evidence="9" key="1">
    <citation type="submission" date="2018-05" db="EMBL/GenBank/DDBJ databases">
        <authorList>
            <person name="Lanie J.A."/>
            <person name="Ng W.-L."/>
            <person name="Kazmierczak K.M."/>
            <person name="Andrzejewski T.M."/>
            <person name="Davidsen T.M."/>
            <person name="Wayne K.J."/>
            <person name="Tettelin H."/>
            <person name="Glass J.I."/>
            <person name="Rusch D."/>
            <person name="Podicherti R."/>
            <person name="Tsui H.-C.T."/>
            <person name="Winkler M.E."/>
        </authorList>
    </citation>
    <scope>NUCLEOTIDE SEQUENCE</scope>
</reference>
<name>A0A381TLX7_9ZZZZ</name>
<dbReference type="PROSITE" id="PS52016">
    <property type="entry name" value="TONB_DEPENDENT_REC_3"/>
    <property type="match status" value="1"/>
</dbReference>
<feature type="non-terminal residue" evidence="9">
    <location>
        <position position="1"/>
    </location>
</feature>
<dbReference type="SUPFAM" id="SSF56935">
    <property type="entry name" value="Porins"/>
    <property type="match status" value="1"/>
</dbReference>
<evidence type="ECO:0000256" key="3">
    <source>
        <dbReference type="ARBA" id="ARBA00022692"/>
    </source>
</evidence>
<protein>
    <recommendedName>
        <fullName evidence="8">TonB-dependent receptor-like beta-barrel domain-containing protein</fullName>
    </recommendedName>
</protein>
<feature type="compositionally biased region" description="Acidic residues" evidence="7">
    <location>
        <begin position="166"/>
        <end position="177"/>
    </location>
</feature>
<evidence type="ECO:0000256" key="6">
    <source>
        <dbReference type="ARBA" id="ARBA00023237"/>
    </source>
</evidence>
<gene>
    <name evidence="9" type="ORF">METZ01_LOCUS69693</name>
</gene>
<dbReference type="PANTHER" id="PTHR47234:SF2">
    <property type="entry name" value="TONB-DEPENDENT RECEPTOR"/>
    <property type="match status" value="1"/>
</dbReference>
<keyword evidence="5" id="KW-0472">Membrane</keyword>
<keyword evidence="3" id="KW-0812">Transmembrane</keyword>
<evidence type="ECO:0000256" key="7">
    <source>
        <dbReference type="SAM" id="MobiDB-lite"/>
    </source>
</evidence>